<feature type="repeat" description="NHL" evidence="4">
    <location>
        <begin position="220"/>
        <end position="259"/>
    </location>
</feature>
<dbReference type="PROSITE" id="PS51125">
    <property type="entry name" value="NHL"/>
    <property type="match status" value="6"/>
</dbReference>
<evidence type="ECO:0000256" key="3">
    <source>
        <dbReference type="ARBA" id="ARBA00023180"/>
    </source>
</evidence>
<keyword evidence="3" id="KW-0325">Glycoprotein</keyword>
<feature type="repeat" description="NHL" evidence="4">
    <location>
        <begin position="173"/>
        <end position="212"/>
    </location>
</feature>
<accession>A0A6J4VDU8</accession>
<evidence type="ECO:0000256" key="4">
    <source>
        <dbReference type="PROSITE-ProRule" id="PRU00504"/>
    </source>
</evidence>
<dbReference type="InterPro" id="IPR001258">
    <property type="entry name" value="NHL_repeat"/>
</dbReference>
<keyword evidence="1" id="KW-0732">Signal</keyword>
<dbReference type="SUPFAM" id="SSF101898">
    <property type="entry name" value="NHL repeat"/>
    <property type="match status" value="1"/>
</dbReference>
<dbReference type="EMBL" id="CADCWP010000142">
    <property type="protein sequence ID" value="CAA9572805.1"/>
    <property type="molecule type" value="Genomic_DNA"/>
</dbReference>
<dbReference type="AlphaFoldDB" id="A0A6J4VDU8"/>
<feature type="repeat" description="NHL" evidence="4">
    <location>
        <begin position="32"/>
        <end position="71"/>
    </location>
</feature>
<evidence type="ECO:0000313" key="5">
    <source>
        <dbReference type="EMBL" id="CAA9572805.1"/>
    </source>
</evidence>
<keyword evidence="2" id="KW-0677">Repeat</keyword>
<organism evidence="5">
    <name type="scientific">uncultured Truepera sp</name>
    <dbReference type="NCBI Taxonomy" id="543023"/>
    <lineage>
        <taxon>Bacteria</taxon>
        <taxon>Thermotogati</taxon>
        <taxon>Deinococcota</taxon>
        <taxon>Deinococci</taxon>
        <taxon>Trueperales</taxon>
        <taxon>Trueperaceae</taxon>
        <taxon>Truepera</taxon>
        <taxon>environmental samples</taxon>
    </lineage>
</organism>
<evidence type="ECO:0000256" key="1">
    <source>
        <dbReference type="ARBA" id="ARBA00022729"/>
    </source>
</evidence>
<feature type="repeat" description="NHL" evidence="4">
    <location>
        <begin position="82"/>
        <end position="118"/>
    </location>
</feature>
<dbReference type="InterPro" id="IPR011042">
    <property type="entry name" value="6-blade_b-propeller_TolB-like"/>
</dbReference>
<dbReference type="Gene3D" id="2.120.10.30">
    <property type="entry name" value="TolB, C-terminal domain"/>
    <property type="match status" value="4"/>
</dbReference>
<reference evidence="5" key="1">
    <citation type="submission" date="2020-02" db="EMBL/GenBank/DDBJ databases">
        <authorList>
            <person name="Meier V. D."/>
        </authorList>
    </citation>
    <scope>NUCLEOTIDE SEQUENCE</scope>
    <source>
        <strain evidence="5">AVDCRST_MAG86</strain>
    </source>
</reference>
<gene>
    <name evidence="5" type="ORF">AVDCRST_MAG86-1930</name>
</gene>
<sequence>MVLGACRQSPPPIQANLSTSAAPTHVFKGQWGGLGTQPGRLRFPNGIAASRGGDVYVADTNNNRVQRFTAAGTPVLTWGGQGSGEGQFLSPRGVAVAPDGSVYVADTSNNRVQKFAPDGTFLTAWGEAGTGNGQLNLPFGVAVDGDGYVYVTDTFNQRIQKFSASGVFIAKWGRNGTGKGQFSRPAGIAVDGDGRVYVSEIGNHRVQRFSTAGVFEALWGGYGTAEGRFRQPYGLAVDGSGRVFVADKDNLRVQLFSPDGAPLGGFAAENSAHAKPNYPLGVAVAEGGDVVVTDLYNNLVQVFAPASGDLPTVLVRVSGRGTFSGQADLRASVNVNGDPAGGTTVTFSLNGVQVGSAVADAAGVAVLSGVSLTGVQAGIHEQAVAAAFTMGELYGGAKGLLRVDKARQTLLFTPVPARARVGSSLALTASASSGLPVLLSSDTPETCTVTDAAAAFTAPGLCGLRAAQAGNANYHAAAELLQEVVVHQNSPTTLTGVSGNGVVGGTATLAATLGGEGAGLVGRTVTFALQGQTVGAAVTDGSGRATLTGVALTGVAPGGYPDAVTASFAGEAGFEAAQGVGTLVVAKAAQSLTFTTVPPTDAAVGGSYTVSADASSGLSVSFPSSPTGVCTASGNLISFVGAGTCTVSASQPGDATYDAAVSTQSFTVGAPASSAYTLDLSTLPVGRVIWNANVGRGITTGTTAGYVTIFAKRKDRTGNTAMVVGTDHRLIISKDGTSQLGYVTGGTLDFGFGNFGTGRVDVATLRVKSTTTLGGSVSVYRDTALLERVGLPRTGSGGTSLISLNVPDATLVRVTLTGPGAVDDVIFSAPQ</sequence>
<proteinExistence type="predicted"/>
<name>A0A6J4VDU8_9DEIN</name>
<feature type="repeat" description="NHL" evidence="4">
    <location>
        <begin position="277"/>
        <end position="306"/>
    </location>
</feature>
<dbReference type="PANTHER" id="PTHR10680">
    <property type="entry name" value="PEPTIDYL-GLYCINE ALPHA-AMIDATING MONOOXYGENASE"/>
    <property type="match status" value="1"/>
</dbReference>
<dbReference type="GO" id="GO:0005576">
    <property type="term" value="C:extracellular region"/>
    <property type="evidence" value="ECO:0007669"/>
    <property type="project" value="TreeGrafter"/>
</dbReference>
<protein>
    <submittedName>
        <fullName evidence="5">Uncharacterized protein</fullName>
    </submittedName>
</protein>
<evidence type="ECO:0000256" key="2">
    <source>
        <dbReference type="ARBA" id="ARBA00022737"/>
    </source>
</evidence>
<dbReference type="Pfam" id="PF01436">
    <property type="entry name" value="NHL"/>
    <property type="match status" value="5"/>
</dbReference>
<feature type="repeat" description="NHL" evidence="4">
    <location>
        <begin position="126"/>
        <end position="165"/>
    </location>
</feature>
<dbReference type="PANTHER" id="PTHR10680:SF28">
    <property type="entry name" value="SMP-30_GLUCONOLACTONASE_LRE-LIKE REGION DOMAIN-CONTAINING PROTEIN"/>
    <property type="match status" value="1"/>
</dbReference>